<keyword evidence="3" id="KW-0378">Hydrolase</keyword>
<dbReference type="RefSeq" id="WP_380975957.1">
    <property type="nucleotide sequence ID" value="NZ_JBHTEF010000001.1"/>
</dbReference>
<feature type="coiled-coil region" evidence="5">
    <location>
        <begin position="46"/>
        <end position="122"/>
    </location>
</feature>
<feature type="chain" id="PRO_5046046826" evidence="7">
    <location>
        <begin position="40"/>
        <end position="438"/>
    </location>
</feature>
<feature type="domain" description="NlpC/P60" evidence="8">
    <location>
        <begin position="317"/>
        <end position="438"/>
    </location>
</feature>
<evidence type="ECO:0000256" key="6">
    <source>
        <dbReference type="SAM" id="MobiDB-lite"/>
    </source>
</evidence>
<organism evidence="9 10">
    <name type="scientific">Schaalia naturae</name>
    <dbReference type="NCBI Taxonomy" id="635203"/>
    <lineage>
        <taxon>Bacteria</taxon>
        <taxon>Bacillati</taxon>
        <taxon>Actinomycetota</taxon>
        <taxon>Actinomycetes</taxon>
        <taxon>Actinomycetales</taxon>
        <taxon>Actinomycetaceae</taxon>
        <taxon>Schaalia</taxon>
    </lineage>
</organism>
<evidence type="ECO:0000256" key="3">
    <source>
        <dbReference type="ARBA" id="ARBA00022801"/>
    </source>
</evidence>
<dbReference type="InterPro" id="IPR051202">
    <property type="entry name" value="Peptidase_C40"/>
</dbReference>
<evidence type="ECO:0000256" key="2">
    <source>
        <dbReference type="ARBA" id="ARBA00022670"/>
    </source>
</evidence>
<comment type="similarity">
    <text evidence="1">Belongs to the peptidase C40 family.</text>
</comment>
<evidence type="ECO:0000259" key="8">
    <source>
        <dbReference type="PROSITE" id="PS51935"/>
    </source>
</evidence>
<dbReference type="InterPro" id="IPR038765">
    <property type="entry name" value="Papain-like_cys_pep_sf"/>
</dbReference>
<keyword evidence="4" id="KW-0788">Thiol protease</keyword>
<proteinExistence type="inferred from homology"/>
<evidence type="ECO:0000256" key="1">
    <source>
        <dbReference type="ARBA" id="ARBA00007074"/>
    </source>
</evidence>
<dbReference type="Gene3D" id="3.90.1720.10">
    <property type="entry name" value="endopeptidase domain like (from Nostoc punctiforme)"/>
    <property type="match status" value="1"/>
</dbReference>
<feature type="compositionally biased region" description="Gly residues" evidence="6">
    <location>
        <begin position="279"/>
        <end position="302"/>
    </location>
</feature>
<evidence type="ECO:0000256" key="7">
    <source>
        <dbReference type="SAM" id="SignalP"/>
    </source>
</evidence>
<dbReference type="PANTHER" id="PTHR47053">
    <property type="entry name" value="MUREIN DD-ENDOPEPTIDASE MEPH-RELATED"/>
    <property type="match status" value="1"/>
</dbReference>
<evidence type="ECO:0000313" key="9">
    <source>
        <dbReference type="EMBL" id="MFC7582106.1"/>
    </source>
</evidence>
<name>A0ABW2SPN6_9ACTO</name>
<protein>
    <submittedName>
        <fullName evidence="9">C40 family peptidase</fullName>
    </submittedName>
</protein>
<accession>A0ABW2SPN6</accession>
<dbReference type="PANTHER" id="PTHR47053:SF1">
    <property type="entry name" value="MUREIN DD-ENDOPEPTIDASE MEPH-RELATED"/>
    <property type="match status" value="1"/>
</dbReference>
<sequence>MALRTRRPHRMAGRRRGSLAGLAAMMATLGLLVPGLAQATPSQDDIDQAQAAADAAKMSVAQIEVELASATSQAQQATQAAQVAAEDLNQSKIELEEATATATQAKADAEKAQSDYEAGKKELASVAQTAYREGGSSLDALTPYLESDGLSQVELKQSTLETFGSAADAKMQRVAALEQVARIMSDAADKAQAAQEAATAEVQTRTDAAQSAAESAVSLQTQTQERRQVLVNELAKRENTTADLIEQRESALEAQRQAAAKAEAERAAAEVAQQQAAAAGGGSSSGGGSTGGGGNTGGGGGYVPDPEPVTPVPSGGGSAAQGAIAWAKSQIGWPYVWAGEGPSDGGYDCSGLVMMAYRSQGIYLPHSSAAQYNYGYKVPLSQRQPGDLLFWSNGSSIYHVAMSLGGDSIIEAQIEGVPVGIHSIWGWGQLMPYVVRLA</sequence>
<keyword evidence="7" id="KW-0732">Signal</keyword>
<evidence type="ECO:0000313" key="10">
    <source>
        <dbReference type="Proteomes" id="UP001596527"/>
    </source>
</evidence>
<dbReference type="PROSITE" id="PS51935">
    <property type="entry name" value="NLPC_P60"/>
    <property type="match status" value="1"/>
</dbReference>
<gene>
    <name evidence="9" type="ORF">ACFQWG_12965</name>
</gene>
<keyword evidence="2" id="KW-0645">Protease</keyword>
<dbReference type="InterPro" id="IPR000064">
    <property type="entry name" value="NLP_P60_dom"/>
</dbReference>
<evidence type="ECO:0000256" key="5">
    <source>
        <dbReference type="SAM" id="Coils"/>
    </source>
</evidence>
<feature type="signal peptide" evidence="7">
    <location>
        <begin position="1"/>
        <end position="39"/>
    </location>
</feature>
<dbReference type="Proteomes" id="UP001596527">
    <property type="component" value="Unassembled WGS sequence"/>
</dbReference>
<comment type="caution">
    <text evidence="9">The sequence shown here is derived from an EMBL/GenBank/DDBJ whole genome shotgun (WGS) entry which is preliminary data.</text>
</comment>
<dbReference type="Pfam" id="PF00877">
    <property type="entry name" value="NLPC_P60"/>
    <property type="match status" value="1"/>
</dbReference>
<feature type="region of interest" description="Disordered" evidence="6">
    <location>
        <begin position="272"/>
        <end position="318"/>
    </location>
</feature>
<dbReference type="SUPFAM" id="SSF54001">
    <property type="entry name" value="Cysteine proteinases"/>
    <property type="match status" value="1"/>
</dbReference>
<dbReference type="EMBL" id="JBHTEF010000001">
    <property type="protein sequence ID" value="MFC7582106.1"/>
    <property type="molecule type" value="Genomic_DNA"/>
</dbReference>
<reference evidence="10" key="1">
    <citation type="journal article" date="2019" name="Int. J. Syst. Evol. Microbiol.">
        <title>The Global Catalogue of Microorganisms (GCM) 10K type strain sequencing project: providing services to taxonomists for standard genome sequencing and annotation.</title>
        <authorList>
            <consortium name="The Broad Institute Genomics Platform"/>
            <consortium name="The Broad Institute Genome Sequencing Center for Infectious Disease"/>
            <person name="Wu L."/>
            <person name="Ma J."/>
        </authorList>
    </citation>
    <scope>NUCLEOTIDE SEQUENCE [LARGE SCALE GENOMIC DNA]</scope>
    <source>
        <strain evidence="10">CCUG 56698</strain>
    </source>
</reference>
<keyword evidence="10" id="KW-1185">Reference proteome</keyword>
<keyword evidence="5" id="KW-0175">Coiled coil</keyword>
<evidence type="ECO:0000256" key="4">
    <source>
        <dbReference type="ARBA" id="ARBA00022807"/>
    </source>
</evidence>